<dbReference type="GO" id="GO:0000976">
    <property type="term" value="F:transcription cis-regulatory region binding"/>
    <property type="evidence" value="ECO:0007669"/>
    <property type="project" value="TreeGrafter"/>
</dbReference>
<dbReference type="GO" id="GO:0003700">
    <property type="term" value="F:DNA-binding transcription factor activity"/>
    <property type="evidence" value="ECO:0007669"/>
    <property type="project" value="InterPro"/>
</dbReference>
<comment type="caution">
    <text evidence="6">The sequence shown here is derived from an EMBL/GenBank/DDBJ whole genome shotgun (WGS) entry which is preliminary data.</text>
</comment>
<dbReference type="InterPro" id="IPR036388">
    <property type="entry name" value="WH-like_DNA-bd_sf"/>
</dbReference>
<dbReference type="RefSeq" id="WP_111456794.1">
    <property type="nucleotide sequence ID" value="NZ_QFYP01000001.1"/>
</dbReference>
<sequence>MTLEQLRIFVEVAQRGHMTRAAEALHLTQSAVSAAVAALEGRYGARLFDRVGRGIALSAAGQAFLPEAKAVLSQAEAAVAALEDVTALRRGHLTLAASQTVASYWLPGRMARFAQAHPGVSLRMIAGNTAQAAEAVLTGAADLGFVEGLVEVAALSRAAIALDRVSLYAAPDHPLAAAPLRPQDLRAAVWVLREVGSGTRSHFEQVMAGVGVTVRELSVRLELPSNEAALAAAEAGGLVAAVSDLAAAPLVAAGRLVRLAFDAPERAFALLTHRQRHRSRAAMAFIAEL</sequence>
<dbReference type="EMBL" id="QFYP01000001">
    <property type="protein sequence ID" value="RAK59501.1"/>
    <property type="molecule type" value="Genomic_DNA"/>
</dbReference>
<keyword evidence="3" id="KW-0238">DNA-binding</keyword>
<reference evidence="7" key="1">
    <citation type="submission" date="2018-05" db="EMBL/GenBank/DDBJ databases">
        <authorList>
            <person name="Li X."/>
        </authorList>
    </citation>
    <scope>NUCLEOTIDE SEQUENCE [LARGE SCALE GENOMIC DNA]</scope>
    <source>
        <strain evidence="7">HKS-05</strain>
    </source>
</reference>
<evidence type="ECO:0000256" key="2">
    <source>
        <dbReference type="ARBA" id="ARBA00023015"/>
    </source>
</evidence>
<dbReference type="Gene3D" id="3.40.190.290">
    <property type="match status" value="1"/>
</dbReference>
<dbReference type="PANTHER" id="PTHR30126">
    <property type="entry name" value="HTH-TYPE TRANSCRIPTIONAL REGULATOR"/>
    <property type="match status" value="1"/>
</dbReference>
<dbReference type="Gene3D" id="1.10.10.10">
    <property type="entry name" value="Winged helix-like DNA-binding domain superfamily/Winged helix DNA-binding domain"/>
    <property type="match status" value="1"/>
</dbReference>
<gene>
    <name evidence="6" type="ORF">DJ021_06635</name>
</gene>
<protein>
    <submittedName>
        <fullName evidence="6">LysR family transcriptional regulator</fullName>
    </submittedName>
</protein>
<dbReference type="InterPro" id="IPR036390">
    <property type="entry name" value="WH_DNA-bd_sf"/>
</dbReference>
<evidence type="ECO:0000313" key="6">
    <source>
        <dbReference type="EMBL" id="RAK59501.1"/>
    </source>
</evidence>
<evidence type="ECO:0000256" key="4">
    <source>
        <dbReference type="ARBA" id="ARBA00023163"/>
    </source>
</evidence>
<dbReference type="AlphaFoldDB" id="A0A328AZ89"/>
<dbReference type="Pfam" id="PF03466">
    <property type="entry name" value="LysR_substrate"/>
    <property type="match status" value="1"/>
</dbReference>
<dbReference type="PANTHER" id="PTHR30126:SF39">
    <property type="entry name" value="HTH-TYPE TRANSCRIPTIONAL REGULATOR CYSL"/>
    <property type="match status" value="1"/>
</dbReference>
<keyword evidence="2" id="KW-0805">Transcription regulation</keyword>
<dbReference type="SUPFAM" id="SSF46785">
    <property type="entry name" value="Winged helix' DNA-binding domain"/>
    <property type="match status" value="1"/>
</dbReference>
<dbReference type="InterPro" id="IPR005119">
    <property type="entry name" value="LysR_subst-bd"/>
</dbReference>
<feature type="domain" description="HTH lysR-type" evidence="5">
    <location>
        <begin position="1"/>
        <end position="58"/>
    </location>
</feature>
<dbReference type="SUPFAM" id="SSF53850">
    <property type="entry name" value="Periplasmic binding protein-like II"/>
    <property type="match status" value="1"/>
</dbReference>
<keyword evidence="4" id="KW-0804">Transcription</keyword>
<dbReference type="Pfam" id="PF00126">
    <property type="entry name" value="HTH_1"/>
    <property type="match status" value="1"/>
</dbReference>
<dbReference type="OrthoDB" id="9808620at2"/>
<evidence type="ECO:0000259" key="5">
    <source>
        <dbReference type="PROSITE" id="PS50931"/>
    </source>
</evidence>
<dbReference type="Proteomes" id="UP000249842">
    <property type="component" value="Unassembled WGS sequence"/>
</dbReference>
<name>A0A328AZ89_9CAUL</name>
<accession>A0A328AZ89</accession>
<dbReference type="PRINTS" id="PR00039">
    <property type="entry name" value="HTHLYSR"/>
</dbReference>
<dbReference type="FunFam" id="1.10.10.10:FF:000001">
    <property type="entry name" value="LysR family transcriptional regulator"/>
    <property type="match status" value="1"/>
</dbReference>
<comment type="similarity">
    <text evidence="1">Belongs to the LysR transcriptional regulatory family.</text>
</comment>
<evidence type="ECO:0000256" key="3">
    <source>
        <dbReference type="ARBA" id="ARBA00023125"/>
    </source>
</evidence>
<keyword evidence="7" id="KW-1185">Reference proteome</keyword>
<proteinExistence type="inferred from homology"/>
<dbReference type="InterPro" id="IPR000847">
    <property type="entry name" value="LysR_HTH_N"/>
</dbReference>
<dbReference type="PROSITE" id="PS50931">
    <property type="entry name" value="HTH_LYSR"/>
    <property type="match status" value="1"/>
</dbReference>
<evidence type="ECO:0000256" key="1">
    <source>
        <dbReference type="ARBA" id="ARBA00009437"/>
    </source>
</evidence>
<organism evidence="6 7">
    <name type="scientific">Phenylobacterium hankyongense</name>
    <dbReference type="NCBI Taxonomy" id="1813876"/>
    <lineage>
        <taxon>Bacteria</taxon>
        <taxon>Pseudomonadati</taxon>
        <taxon>Pseudomonadota</taxon>
        <taxon>Alphaproteobacteria</taxon>
        <taxon>Caulobacterales</taxon>
        <taxon>Caulobacteraceae</taxon>
        <taxon>Phenylobacterium</taxon>
    </lineage>
</organism>
<evidence type="ECO:0000313" key="7">
    <source>
        <dbReference type="Proteomes" id="UP000249842"/>
    </source>
</evidence>